<evidence type="ECO:0000313" key="2">
    <source>
        <dbReference type="EMBL" id="KKS97325.1"/>
    </source>
</evidence>
<reference evidence="2 3" key="1">
    <citation type="journal article" date="2015" name="Nature">
        <title>rRNA introns, odd ribosomes, and small enigmatic genomes across a large radiation of phyla.</title>
        <authorList>
            <person name="Brown C.T."/>
            <person name="Hug L.A."/>
            <person name="Thomas B.C."/>
            <person name="Sharon I."/>
            <person name="Castelle C.J."/>
            <person name="Singh A."/>
            <person name="Wilkins M.J."/>
            <person name="Williams K.H."/>
            <person name="Banfield J.F."/>
        </authorList>
    </citation>
    <scope>NUCLEOTIDE SEQUENCE [LARGE SCALE GENOMIC DNA]</scope>
</reference>
<dbReference type="Proteomes" id="UP000034090">
    <property type="component" value="Unassembled WGS sequence"/>
</dbReference>
<dbReference type="STRING" id="1618578.UV74_C0013G0447"/>
<dbReference type="NCBIfam" id="NF005592">
    <property type="entry name" value="PRK07322.1"/>
    <property type="match status" value="1"/>
</dbReference>
<protein>
    <submittedName>
        <fullName evidence="2">Phosphoribosyl transferase domain protein</fullName>
    </submittedName>
</protein>
<dbReference type="GO" id="GO:0016740">
    <property type="term" value="F:transferase activity"/>
    <property type="evidence" value="ECO:0007669"/>
    <property type="project" value="UniProtKB-KW"/>
</dbReference>
<dbReference type="InterPro" id="IPR000836">
    <property type="entry name" value="PRTase_dom"/>
</dbReference>
<dbReference type="SUPFAM" id="SSF53271">
    <property type="entry name" value="PRTase-like"/>
    <property type="match status" value="1"/>
</dbReference>
<dbReference type="PANTHER" id="PTHR43218:SF1">
    <property type="entry name" value="PHOSPHORIBOSYLTRANSFERASE"/>
    <property type="match status" value="1"/>
</dbReference>
<organism evidence="2 3">
    <name type="scientific">Candidatus Woesebacteria bacterium GW2011_GWB1_43_14</name>
    <dbReference type="NCBI Taxonomy" id="1618578"/>
    <lineage>
        <taxon>Bacteria</taxon>
        <taxon>Candidatus Woeseibacteriota</taxon>
    </lineage>
</organism>
<name>A0A0G1DHI2_9BACT</name>
<keyword evidence="2" id="KW-0808">Transferase</keyword>
<dbReference type="CDD" id="cd06223">
    <property type="entry name" value="PRTases_typeI"/>
    <property type="match status" value="1"/>
</dbReference>
<gene>
    <name evidence="2" type="ORF">UV74_C0013G0447</name>
</gene>
<feature type="domain" description="Phosphoribosyltransferase" evidence="1">
    <location>
        <begin position="37"/>
        <end position="163"/>
    </location>
</feature>
<comment type="caution">
    <text evidence="2">The sequence shown here is derived from an EMBL/GenBank/DDBJ whole genome shotgun (WGS) entry which is preliminary data.</text>
</comment>
<dbReference type="EMBL" id="LCFQ01000013">
    <property type="protein sequence ID" value="KKS97325.1"/>
    <property type="molecule type" value="Genomic_DNA"/>
</dbReference>
<evidence type="ECO:0000259" key="1">
    <source>
        <dbReference type="Pfam" id="PF00156"/>
    </source>
</evidence>
<proteinExistence type="predicted"/>
<evidence type="ECO:0000313" key="3">
    <source>
        <dbReference type="Proteomes" id="UP000034090"/>
    </source>
</evidence>
<accession>A0A0G1DHI2</accession>
<dbReference type="InterPro" id="IPR029057">
    <property type="entry name" value="PRTase-like"/>
</dbReference>
<sequence>MQYHTLKIVGLTRKLPLIQVGRSTKIASFSILGDVELVDKLALKMAKDLTKYKFDYLVGPEVKVVPLIQKIAEILGHKRFMVCRKSIKTYMTSPVIVKPLSHFPKHIKPLVLNGPDAKLLENKKVAIIDDVLSTGVTMRMISHLMEKVGAKVVVYSVAIKQGETFDKFDNLLHISTLPIFKDNHQLTTHQLPHKV</sequence>
<dbReference type="PANTHER" id="PTHR43218">
    <property type="entry name" value="PHOSPHORIBOSYLTRANSFERASE-RELATED"/>
    <property type="match status" value="1"/>
</dbReference>
<dbReference type="Gene3D" id="3.40.50.2020">
    <property type="match status" value="1"/>
</dbReference>
<dbReference type="AlphaFoldDB" id="A0A0G1DHI2"/>
<dbReference type="Pfam" id="PF00156">
    <property type="entry name" value="Pribosyltran"/>
    <property type="match status" value="1"/>
</dbReference>